<dbReference type="InterPro" id="IPR010982">
    <property type="entry name" value="Lambda_DNA-bd_dom_sf"/>
</dbReference>
<dbReference type="EMBL" id="SNXW01000004">
    <property type="protein sequence ID" value="TDP83799.1"/>
    <property type="molecule type" value="Genomic_DNA"/>
</dbReference>
<name>A0A4R6RCH3_9BURK</name>
<keyword evidence="2" id="KW-0238">DNA-binding</keyword>
<dbReference type="RefSeq" id="WP_133608560.1">
    <property type="nucleotide sequence ID" value="NZ_SNXW01000004.1"/>
</dbReference>
<dbReference type="SMART" id="SM00530">
    <property type="entry name" value="HTH_XRE"/>
    <property type="match status" value="1"/>
</dbReference>
<sequence length="83" mass="9211">MEVGTAFGKVLRRLRKQAGLSQEQLGLDADLMRNYISILELGQQQPTIKTLFKLSVPLKRRPSEIVALVEDEILADAASSTKD</sequence>
<dbReference type="Proteomes" id="UP000294593">
    <property type="component" value="Unassembled WGS sequence"/>
</dbReference>
<protein>
    <submittedName>
        <fullName evidence="2">DNA-binding XRE family transcriptional regulator</fullName>
    </submittedName>
</protein>
<evidence type="ECO:0000313" key="3">
    <source>
        <dbReference type="Proteomes" id="UP000294593"/>
    </source>
</evidence>
<accession>A0A4R6RCH3</accession>
<gene>
    <name evidence="2" type="ORF">EV672_104180</name>
</gene>
<dbReference type="CDD" id="cd00093">
    <property type="entry name" value="HTH_XRE"/>
    <property type="match status" value="1"/>
</dbReference>
<dbReference type="AlphaFoldDB" id="A0A4R6RCH3"/>
<organism evidence="2 3">
    <name type="scientific">Aquabacterium commune</name>
    <dbReference type="NCBI Taxonomy" id="70586"/>
    <lineage>
        <taxon>Bacteria</taxon>
        <taxon>Pseudomonadati</taxon>
        <taxon>Pseudomonadota</taxon>
        <taxon>Betaproteobacteria</taxon>
        <taxon>Burkholderiales</taxon>
        <taxon>Aquabacterium</taxon>
    </lineage>
</organism>
<feature type="domain" description="HTH cro/C1-type" evidence="1">
    <location>
        <begin position="11"/>
        <end position="65"/>
    </location>
</feature>
<dbReference type="GO" id="GO:0003677">
    <property type="term" value="F:DNA binding"/>
    <property type="evidence" value="ECO:0007669"/>
    <property type="project" value="UniProtKB-KW"/>
</dbReference>
<comment type="caution">
    <text evidence="2">The sequence shown here is derived from an EMBL/GenBank/DDBJ whole genome shotgun (WGS) entry which is preliminary data.</text>
</comment>
<reference evidence="2 3" key="1">
    <citation type="submission" date="2019-03" db="EMBL/GenBank/DDBJ databases">
        <title>Genomic Encyclopedia of Type Strains, Phase IV (KMG-IV): sequencing the most valuable type-strain genomes for metagenomic binning, comparative biology and taxonomic classification.</title>
        <authorList>
            <person name="Goeker M."/>
        </authorList>
    </citation>
    <scope>NUCLEOTIDE SEQUENCE [LARGE SCALE GENOMIC DNA]</scope>
    <source>
        <strain evidence="2 3">DSM 11901</strain>
    </source>
</reference>
<dbReference type="SUPFAM" id="SSF47413">
    <property type="entry name" value="lambda repressor-like DNA-binding domains"/>
    <property type="match status" value="1"/>
</dbReference>
<dbReference type="PROSITE" id="PS50943">
    <property type="entry name" value="HTH_CROC1"/>
    <property type="match status" value="1"/>
</dbReference>
<dbReference type="OrthoDB" id="1097442at2"/>
<proteinExistence type="predicted"/>
<evidence type="ECO:0000313" key="2">
    <source>
        <dbReference type="EMBL" id="TDP83799.1"/>
    </source>
</evidence>
<keyword evidence="3" id="KW-1185">Reference proteome</keyword>
<dbReference type="Gene3D" id="1.10.260.40">
    <property type="entry name" value="lambda repressor-like DNA-binding domains"/>
    <property type="match status" value="1"/>
</dbReference>
<dbReference type="InterPro" id="IPR001387">
    <property type="entry name" value="Cro/C1-type_HTH"/>
</dbReference>
<dbReference type="Pfam" id="PF01381">
    <property type="entry name" value="HTH_3"/>
    <property type="match status" value="1"/>
</dbReference>
<evidence type="ECO:0000259" key="1">
    <source>
        <dbReference type="PROSITE" id="PS50943"/>
    </source>
</evidence>